<reference evidence="1 2" key="1">
    <citation type="journal article" date="2023" name="Plant Biotechnol. J.">
        <title>Chromosome-level wild Hevea brasiliensis genome provides new tools for genomic-assisted breeding and valuable loci to elevate rubber yield.</title>
        <authorList>
            <person name="Cheng H."/>
            <person name="Song X."/>
            <person name="Hu Y."/>
            <person name="Wu T."/>
            <person name="Yang Q."/>
            <person name="An Z."/>
            <person name="Feng S."/>
            <person name="Deng Z."/>
            <person name="Wu W."/>
            <person name="Zeng X."/>
            <person name="Tu M."/>
            <person name="Wang X."/>
            <person name="Huang H."/>
        </authorList>
    </citation>
    <scope>NUCLEOTIDE SEQUENCE [LARGE SCALE GENOMIC DNA]</scope>
    <source>
        <strain evidence="1">MT/VB/25A 57/8</strain>
    </source>
</reference>
<proteinExistence type="predicted"/>
<dbReference type="Gene3D" id="3.10.20.90">
    <property type="entry name" value="Phosphatidylinositol 3-kinase Catalytic Subunit, Chain A, domain 1"/>
    <property type="match status" value="1"/>
</dbReference>
<keyword evidence="2" id="KW-1185">Reference proteome</keyword>
<gene>
    <name evidence="1" type="ORF">P3X46_021562</name>
</gene>
<evidence type="ECO:0000313" key="2">
    <source>
        <dbReference type="Proteomes" id="UP001174677"/>
    </source>
</evidence>
<name>A0ABQ9LJS2_HEVBR</name>
<organism evidence="1 2">
    <name type="scientific">Hevea brasiliensis</name>
    <name type="common">Para rubber tree</name>
    <name type="synonym">Siphonia brasiliensis</name>
    <dbReference type="NCBI Taxonomy" id="3981"/>
    <lineage>
        <taxon>Eukaryota</taxon>
        <taxon>Viridiplantae</taxon>
        <taxon>Streptophyta</taxon>
        <taxon>Embryophyta</taxon>
        <taxon>Tracheophyta</taxon>
        <taxon>Spermatophyta</taxon>
        <taxon>Magnoliopsida</taxon>
        <taxon>eudicotyledons</taxon>
        <taxon>Gunneridae</taxon>
        <taxon>Pentapetalae</taxon>
        <taxon>rosids</taxon>
        <taxon>fabids</taxon>
        <taxon>Malpighiales</taxon>
        <taxon>Euphorbiaceae</taxon>
        <taxon>Crotonoideae</taxon>
        <taxon>Micrandreae</taxon>
        <taxon>Hevea</taxon>
    </lineage>
</organism>
<dbReference type="InterPro" id="IPR029071">
    <property type="entry name" value="Ubiquitin-like_domsf"/>
</dbReference>
<dbReference type="EMBL" id="JARPOI010000012">
    <property type="protein sequence ID" value="KAJ9166868.1"/>
    <property type="molecule type" value="Genomic_DNA"/>
</dbReference>
<evidence type="ECO:0000313" key="1">
    <source>
        <dbReference type="EMBL" id="KAJ9166868.1"/>
    </source>
</evidence>
<comment type="caution">
    <text evidence="1">The sequence shown here is derived from an EMBL/GenBank/DDBJ whole genome shotgun (WGS) entry which is preliminary data.</text>
</comment>
<sequence length="79" mass="9147">MGETTNLTLVRRETGARIEVICSSRDVTMGDIRDFLADLKRVSIDKIVLKRGYRKLEDQYSLDFYRITDGEILNYSILS</sequence>
<dbReference type="Proteomes" id="UP001174677">
    <property type="component" value="Chromosome 12"/>
</dbReference>
<accession>A0ABQ9LJS2</accession>
<protein>
    <recommendedName>
        <fullName evidence="3">Ubiquitin-like domain-containing protein</fullName>
    </recommendedName>
</protein>
<evidence type="ECO:0008006" key="3">
    <source>
        <dbReference type="Google" id="ProtNLM"/>
    </source>
</evidence>
<dbReference type="SUPFAM" id="SSF54236">
    <property type="entry name" value="Ubiquitin-like"/>
    <property type="match status" value="1"/>
</dbReference>